<reference evidence="2" key="1">
    <citation type="journal article" date="2019" name="Int. J. Syst. Evol. Microbiol.">
        <title>The Global Catalogue of Microorganisms (GCM) 10K type strain sequencing project: providing services to taxonomists for standard genome sequencing and annotation.</title>
        <authorList>
            <consortium name="The Broad Institute Genomics Platform"/>
            <consortium name="The Broad Institute Genome Sequencing Center for Infectious Disease"/>
            <person name="Wu L."/>
            <person name="Ma J."/>
        </authorList>
    </citation>
    <scope>NUCLEOTIDE SEQUENCE [LARGE SCALE GENOMIC DNA]</scope>
    <source>
        <strain evidence="2">KCTC 52141</strain>
    </source>
</reference>
<dbReference type="EMBL" id="JBHRTL010000006">
    <property type="protein sequence ID" value="MFC3155559.1"/>
    <property type="molecule type" value="Genomic_DNA"/>
</dbReference>
<comment type="caution">
    <text evidence="1">The sequence shown here is derived from an EMBL/GenBank/DDBJ whole genome shotgun (WGS) entry which is preliminary data.</text>
</comment>
<accession>A0ABV7HSB3</accession>
<gene>
    <name evidence="1" type="ORF">ACFOEB_10145</name>
</gene>
<dbReference type="RefSeq" id="WP_339616345.1">
    <property type="nucleotide sequence ID" value="NZ_AP031500.1"/>
</dbReference>
<dbReference type="Gene3D" id="1.10.4010.10">
    <property type="entry name" value="Type II deoxyuridine triphosphatase"/>
    <property type="match status" value="1"/>
</dbReference>
<dbReference type="GO" id="GO:0004170">
    <property type="term" value="F:dUTP diphosphatase activity"/>
    <property type="evidence" value="ECO:0007669"/>
    <property type="project" value="UniProtKB-EC"/>
</dbReference>
<name>A0ABV7HSB3_9GAMM</name>
<organism evidence="1 2">
    <name type="scientific">Gilvimarinus japonicus</name>
    <dbReference type="NCBI Taxonomy" id="1796469"/>
    <lineage>
        <taxon>Bacteria</taxon>
        <taxon>Pseudomonadati</taxon>
        <taxon>Pseudomonadota</taxon>
        <taxon>Gammaproteobacteria</taxon>
        <taxon>Cellvibrionales</taxon>
        <taxon>Cellvibrionaceae</taxon>
        <taxon>Gilvimarinus</taxon>
    </lineage>
</organism>
<dbReference type="SUPFAM" id="SSF101386">
    <property type="entry name" value="all-alpha NTP pyrophosphatases"/>
    <property type="match status" value="1"/>
</dbReference>
<sequence length="204" mass="23568">MKQQTRAMLQLQDDMNSKVHSAWREQGNAWYRAIWIECGELMDHYGWKWWKHQTPDTEQVALELIDIWHFGLSILLQSGASVDEIADKVASELDINTDQTDLRLDVEAFTAATLNDQAFHLELFGRLMAGVNMSYAELYRRYVGKNVLNFFRQDHGYKDGSYRKIWADGREDNEHLVEVVEALDASDVGFSKAVYGALEGRYVK</sequence>
<dbReference type="EC" id="3.6.1.23" evidence="1"/>
<proteinExistence type="predicted"/>
<keyword evidence="2" id="KW-1185">Reference proteome</keyword>
<dbReference type="InterPro" id="IPR014871">
    <property type="entry name" value="dUTPase/dCTP_pyrophosphatase"/>
</dbReference>
<protein>
    <submittedName>
        <fullName evidence="1">dUTP diphosphatase</fullName>
        <ecNumber evidence="1">3.6.1.23</ecNumber>
    </submittedName>
</protein>
<dbReference type="Proteomes" id="UP001595548">
    <property type="component" value="Unassembled WGS sequence"/>
</dbReference>
<evidence type="ECO:0000313" key="2">
    <source>
        <dbReference type="Proteomes" id="UP001595548"/>
    </source>
</evidence>
<keyword evidence="1" id="KW-0378">Hydrolase</keyword>
<evidence type="ECO:0000313" key="1">
    <source>
        <dbReference type="EMBL" id="MFC3155559.1"/>
    </source>
</evidence>
<dbReference type="Pfam" id="PF08761">
    <property type="entry name" value="dUTPase_2"/>
    <property type="match status" value="1"/>
</dbReference>
<dbReference type="CDD" id="cd11527">
    <property type="entry name" value="NTP-PPase_dUTPase"/>
    <property type="match status" value="1"/>
</dbReference>